<dbReference type="OrthoDB" id="9772736at2"/>
<organism evidence="2 3">
    <name type="scientific">Amycolatopsis alkalitolerans</name>
    <dbReference type="NCBI Taxonomy" id="2547244"/>
    <lineage>
        <taxon>Bacteria</taxon>
        <taxon>Bacillati</taxon>
        <taxon>Actinomycetota</taxon>
        <taxon>Actinomycetes</taxon>
        <taxon>Pseudonocardiales</taxon>
        <taxon>Pseudonocardiaceae</taxon>
        <taxon>Amycolatopsis</taxon>
    </lineage>
</organism>
<accession>A0A5C4LS72</accession>
<comment type="caution">
    <text evidence="2">The sequence shown here is derived from an EMBL/GenBank/DDBJ whole genome shotgun (WGS) entry which is preliminary data.</text>
</comment>
<evidence type="ECO:0000313" key="2">
    <source>
        <dbReference type="EMBL" id="TNC21801.1"/>
    </source>
</evidence>
<protein>
    <submittedName>
        <fullName evidence="2">Uncharacterized protein</fullName>
    </submittedName>
</protein>
<dbReference type="Proteomes" id="UP000305546">
    <property type="component" value="Unassembled WGS sequence"/>
</dbReference>
<keyword evidence="3" id="KW-1185">Reference proteome</keyword>
<evidence type="ECO:0000313" key="3">
    <source>
        <dbReference type="Proteomes" id="UP000305546"/>
    </source>
</evidence>
<gene>
    <name evidence="2" type="ORF">FG385_27160</name>
</gene>
<sequence>MTTRPRGTMAWLRDHDEERVHAYFGSREQWAAIGGWAGFEEPRPPRTPTYLDHGYDEDKDPAQWTGHDLAAAAAFRGGELLSPAPEDIRTAVKWRCGLGHVFSGSPFLILLGGHWCPECVRDPAGYSRQAEHNRFLVQLLD</sequence>
<evidence type="ECO:0000256" key="1">
    <source>
        <dbReference type="SAM" id="MobiDB-lite"/>
    </source>
</evidence>
<feature type="region of interest" description="Disordered" evidence="1">
    <location>
        <begin position="38"/>
        <end position="57"/>
    </location>
</feature>
<reference evidence="2 3" key="1">
    <citation type="submission" date="2019-06" db="EMBL/GenBank/DDBJ databases">
        <title>Amycolatopsis alkalitolerans sp. nov., isolated from Gastrodia elata Blume.</title>
        <authorList>
            <person name="Narsing Rao M.P."/>
            <person name="Li W.J."/>
        </authorList>
    </citation>
    <scope>NUCLEOTIDE SEQUENCE [LARGE SCALE GENOMIC DNA]</scope>
    <source>
        <strain evidence="2 3">SYSUP0005</strain>
    </source>
</reference>
<dbReference type="AlphaFoldDB" id="A0A5C4LS72"/>
<name>A0A5C4LS72_9PSEU</name>
<proteinExistence type="predicted"/>
<dbReference type="EMBL" id="VDFW01000031">
    <property type="protein sequence ID" value="TNC21801.1"/>
    <property type="molecule type" value="Genomic_DNA"/>
</dbReference>